<proteinExistence type="predicted"/>
<dbReference type="AlphaFoldDB" id="A0A2W5SP11"/>
<organism evidence="1 2">
    <name type="scientific">Archangium gephyra</name>
    <dbReference type="NCBI Taxonomy" id="48"/>
    <lineage>
        <taxon>Bacteria</taxon>
        <taxon>Pseudomonadati</taxon>
        <taxon>Myxococcota</taxon>
        <taxon>Myxococcia</taxon>
        <taxon>Myxococcales</taxon>
        <taxon>Cystobacterineae</taxon>
        <taxon>Archangiaceae</taxon>
        <taxon>Archangium</taxon>
    </lineage>
</organism>
<name>A0A2W5SP11_9BACT</name>
<evidence type="ECO:0000313" key="1">
    <source>
        <dbReference type="EMBL" id="PZR04869.1"/>
    </source>
</evidence>
<evidence type="ECO:0000313" key="2">
    <source>
        <dbReference type="Proteomes" id="UP000249061"/>
    </source>
</evidence>
<accession>A0A2W5SP11</accession>
<sequence length="124" mass="13339">MSTEELVAYFEGPLAQMRELERKLHSMEIDAELAKPPPKACCAGGCGCGSKLQLMIHRDDVQKVAQYMQNEWLQAVQREGVVPGLVQLGTPQELPEGAEPPCPACSFVGPLVNGACGDCGLQLE</sequence>
<reference evidence="1 2" key="1">
    <citation type="submission" date="2017-08" db="EMBL/GenBank/DDBJ databases">
        <title>Infants hospitalized years apart are colonized by the same room-sourced microbial strains.</title>
        <authorList>
            <person name="Brooks B."/>
            <person name="Olm M.R."/>
            <person name="Firek B.A."/>
            <person name="Baker R."/>
            <person name="Thomas B.C."/>
            <person name="Morowitz M.J."/>
            <person name="Banfield J.F."/>
        </authorList>
    </citation>
    <scope>NUCLEOTIDE SEQUENCE [LARGE SCALE GENOMIC DNA]</scope>
    <source>
        <strain evidence="1">S2_003_000_R2_14</strain>
    </source>
</reference>
<comment type="caution">
    <text evidence="1">The sequence shown here is derived from an EMBL/GenBank/DDBJ whole genome shotgun (WGS) entry which is preliminary data.</text>
</comment>
<protein>
    <submittedName>
        <fullName evidence="1">Uncharacterized protein</fullName>
    </submittedName>
</protein>
<gene>
    <name evidence="1" type="ORF">DI536_33530</name>
</gene>
<dbReference type="Proteomes" id="UP000249061">
    <property type="component" value="Unassembled WGS sequence"/>
</dbReference>
<dbReference type="EMBL" id="QFQP01000051">
    <property type="protein sequence ID" value="PZR04869.1"/>
    <property type="molecule type" value="Genomic_DNA"/>
</dbReference>